<keyword evidence="1" id="KW-0808">Transferase</keyword>
<name>A0A8E7MFG4_NEIME</name>
<proteinExistence type="predicted"/>
<dbReference type="AlphaFoldDB" id="A0A8E7MFG4"/>
<dbReference type="GO" id="GO:0016757">
    <property type="term" value="F:glycosyltransferase activity"/>
    <property type="evidence" value="ECO:0007669"/>
    <property type="project" value="UniProtKB-KW"/>
</dbReference>
<dbReference type="Pfam" id="PF07388">
    <property type="entry name" value="A-2_8-polyST"/>
    <property type="match status" value="1"/>
</dbReference>
<organism evidence="1">
    <name type="scientific">Neisseria meningitidis</name>
    <dbReference type="NCBI Taxonomy" id="487"/>
    <lineage>
        <taxon>Bacteria</taxon>
        <taxon>Pseudomonadati</taxon>
        <taxon>Pseudomonadota</taxon>
        <taxon>Betaproteobacteria</taxon>
        <taxon>Neisseriales</taxon>
        <taxon>Neisseriaceae</taxon>
        <taxon>Neisseria</taxon>
    </lineage>
</organism>
<protein>
    <submittedName>
        <fullName evidence="1">Alpha-2,8-polysialyltransferase SiaD</fullName>
    </submittedName>
</protein>
<reference evidence="1" key="1">
    <citation type="journal article" date="2020" name="Ji Bing Jian Ce">
        <title>Distribution characteristics of capsule locus of Neisseria meningitidis clonal complex 4821 in China.</title>
        <authorList>
            <person name="Zhao P."/>
            <person name="Zhu B."/>
            <person name="Zhang A."/>
            <person name="Xu L."/>
            <person name="Gao Y."/>
            <person name="Yu J."/>
            <person name="Shao Z."/>
        </authorList>
    </citation>
    <scope>NUCLEOTIDE SEQUENCE</scope>
    <source>
        <strain evidence="1">421615/GS177</strain>
    </source>
</reference>
<evidence type="ECO:0000313" key="1">
    <source>
        <dbReference type="EMBL" id="QVX24211.1"/>
    </source>
</evidence>
<dbReference type="EMBL" id="MN683861">
    <property type="protein sequence ID" value="QVX24211.1"/>
    <property type="molecule type" value="Genomic_DNA"/>
</dbReference>
<sequence length="497" mass="58122">MLKKIKKALFQPKKFFQDSMWLTTSPFYLTPPPPRNNLFVISNLGQLNQVQSLIKIQKLTNNLLVILYTSKNLKMPKLVHQSANKNLFESIYLFELPRSPNNITPKKLLYIYRSYKKILNIIQPAHLYMLSFTGHYSYLISIAKKKNITTHLIDEGTGTYAPLLESFSYHPTKLERYLIGNNLNIKGYIDHFDILHVPFPEYAKKIFNAKKYNRFFAHAGGISINNNIANLQKKYQISKNDYIFVSQRYPISDDLYYKSIVEILNSISLQIKGKIFIKLHPKEMGNNYVMSLFLNMVEINPRLVVINEPPFLIEPLIYLTNPKGIIGLASSSLIYTPLLSPSTQCLSIGELIINLIQKYSMVENTEMIQEHLEIIKKFNFINILNDLNGVISNPLFKTEETFETLLKSAEFAYKSKNYFQAIFYWQLASKNNITLLGHKALWYYNALYNVKQIYKMEYSDIFYIDNISVDFHSKDKLTWEKIKHYYYSADNRIGRDR</sequence>
<keyword evidence="1" id="KW-0328">Glycosyltransferase</keyword>
<accession>A0A8E7MFG4</accession>
<dbReference type="InterPro" id="IPR010866">
    <property type="entry name" value="A-2_8-polyST"/>
</dbReference>